<dbReference type="OrthoDB" id="7869502at2"/>
<feature type="signal peptide" evidence="2">
    <location>
        <begin position="1"/>
        <end position="21"/>
    </location>
</feature>
<proteinExistence type="predicted"/>
<accession>A3U0H7</accession>
<keyword evidence="4" id="KW-1185">Reference proteome</keyword>
<gene>
    <name evidence="3" type="ORF">OB2597_19336</name>
</gene>
<dbReference type="EMBL" id="AAMO01000008">
    <property type="protein sequence ID" value="EAQ02268.1"/>
    <property type="molecule type" value="Genomic_DNA"/>
</dbReference>
<protein>
    <submittedName>
        <fullName evidence="3">Uncharacterized protein</fullName>
    </submittedName>
</protein>
<keyword evidence="2" id="KW-0732">Signal</keyword>
<evidence type="ECO:0000313" key="4">
    <source>
        <dbReference type="Proteomes" id="UP000004318"/>
    </source>
</evidence>
<evidence type="ECO:0000256" key="2">
    <source>
        <dbReference type="SAM" id="SignalP"/>
    </source>
</evidence>
<dbReference type="AlphaFoldDB" id="A3U0H7"/>
<dbReference type="STRING" id="252305.OB2597_19336"/>
<evidence type="ECO:0000313" key="3">
    <source>
        <dbReference type="EMBL" id="EAQ02268.1"/>
    </source>
</evidence>
<reference evidence="3 4" key="1">
    <citation type="journal article" date="2010" name="J. Bacteriol.">
        <title>Genome sequences of Oceanicola granulosus HTCC2516(T) and Oceanicola batsensis HTCC2597(TDelta).</title>
        <authorList>
            <person name="Thrash J.C."/>
            <person name="Cho J.C."/>
            <person name="Vergin K.L."/>
            <person name="Giovannoni S.J."/>
        </authorList>
    </citation>
    <scope>NUCLEOTIDE SEQUENCE [LARGE SCALE GENOMIC DNA]</scope>
    <source>
        <strain evidence="4">ATCC BAA-863 / DSM 15984 / KCTC 12145 / HTCC2597</strain>
    </source>
</reference>
<name>A3U0H7_PSEBH</name>
<sequence>MKLTTTFLTGLGTLAIGTAVAAQTQQDIEAQEPADIEIPRGEVVEEVVPTPPEDAAQENSETAERGPEPDPSREMFDDMQAVIDSVRSKTAVPQDPLAHLETVAEVHILPVSDLEGTQDYHAQSLREVLRENREIIADIRSQIGLNIFAVRALESEGYAAEDVLTWETAGTDDVTIVVDDL</sequence>
<feature type="compositionally biased region" description="Basic and acidic residues" evidence="1">
    <location>
        <begin position="62"/>
        <end position="74"/>
    </location>
</feature>
<dbReference type="HOGENOM" id="CLU_1487601_0_0_5"/>
<organism evidence="3 4">
    <name type="scientific">Pseudooceanicola batsensis (strain ATCC BAA-863 / DSM 15984 / KCTC 12145 / HTCC2597)</name>
    <name type="common">Oceanicola batsensis</name>
    <dbReference type="NCBI Taxonomy" id="252305"/>
    <lineage>
        <taxon>Bacteria</taxon>
        <taxon>Pseudomonadati</taxon>
        <taxon>Pseudomonadota</taxon>
        <taxon>Alphaproteobacteria</taxon>
        <taxon>Rhodobacterales</taxon>
        <taxon>Paracoccaceae</taxon>
        <taxon>Pseudooceanicola</taxon>
    </lineage>
</organism>
<comment type="caution">
    <text evidence="3">The sequence shown here is derived from an EMBL/GenBank/DDBJ whole genome shotgun (WGS) entry which is preliminary data.</text>
</comment>
<feature type="region of interest" description="Disordered" evidence="1">
    <location>
        <begin position="31"/>
        <end position="74"/>
    </location>
</feature>
<dbReference type="Proteomes" id="UP000004318">
    <property type="component" value="Unassembled WGS sequence"/>
</dbReference>
<feature type="chain" id="PRO_5002660275" evidence="2">
    <location>
        <begin position="22"/>
        <end position="181"/>
    </location>
</feature>
<dbReference type="RefSeq" id="WP_009803810.1">
    <property type="nucleotide sequence ID" value="NZ_AAMO01000008.1"/>
</dbReference>
<evidence type="ECO:0000256" key="1">
    <source>
        <dbReference type="SAM" id="MobiDB-lite"/>
    </source>
</evidence>